<evidence type="ECO:0000313" key="3">
    <source>
        <dbReference type="Proteomes" id="UP001172101"/>
    </source>
</evidence>
<keyword evidence="3" id="KW-1185">Reference proteome</keyword>
<evidence type="ECO:0000313" key="2">
    <source>
        <dbReference type="EMBL" id="KAK0717494.1"/>
    </source>
</evidence>
<name>A0AA40AKI6_9PEZI</name>
<proteinExistence type="predicted"/>
<dbReference type="AlphaFoldDB" id="A0AA40AKI6"/>
<feature type="compositionally biased region" description="Basic and acidic residues" evidence="1">
    <location>
        <begin position="211"/>
        <end position="233"/>
    </location>
</feature>
<dbReference type="RefSeq" id="XP_060296287.1">
    <property type="nucleotide sequence ID" value="XM_060439883.1"/>
</dbReference>
<sequence>MAIAPASPESIARAAATPATHSPNHVPQALCSFSYQNHNTSYPKYDFFIREKSFSIVRQKTHKFPTHKVEAGEQSPGSIDVAGGNATPQGPPAPREQIPTLLNHVSHARCGGLGNPPLDIKTSQKRTPRQNISARFATWTCTSAPLHCALTSGARYFGVPRRILTALRQGRQRQSGQSQNLGNMTKHEHIRGLDVAVHYLARMQRSQSRSDAVHDQRARLGRKLPPEAARKAEQPALFPKTDEESVEPAQDHGAALDECSEAGDESLGPPTNAAGNRVSESRSHALMANSTPISPSDLLLRLPSTSLTLETSPMN</sequence>
<feature type="region of interest" description="Disordered" evidence="1">
    <location>
        <begin position="1"/>
        <end position="23"/>
    </location>
</feature>
<comment type="caution">
    <text evidence="2">The sequence shown here is derived from an EMBL/GenBank/DDBJ whole genome shotgun (WGS) entry which is preliminary data.</text>
</comment>
<accession>A0AA40AKI6</accession>
<gene>
    <name evidence="2" type="ORF">B0T26DRAFT_675792</name>
</gene>
<feature type="region of interest" description="Disordered" evidence="1">
    <location>
        <begin position="205"/>
        <end position="297"/>
    </location>
</feature>
<evidence type="ECO:0000256" key="1">
    <source>
        <dbReference type="SAM" id="MobiDB-lite"/>
    </source>
</evidence>
<dbReference type="EMBL" id="JAUIRO010000004">
    <property type="protein sequence ID" value="KAK0717494.1"/>
    <property type="molecule type" value="Genomic_DNA"/>
</dbReference>
<organism evidence="2 3">
    <name type="scientific">Lasiosphaeria miniovina</name>
    <dbReference type="NCBI Taxonomy" id="1954250"/>
    <lineage>
        <taxon>Eukaryota</taxon>
        <taxon>Fungi</taxon>
        <taxon>Dikarya</taxon>
        <taxon>Ascomycota</taxon>
        <taxon>Pezizomycotina</taxon>
        <taxon>Sordariomycetes</taxon>
        <taxon>Sordariomycetidae</taxon>
        <taxon>Sordariales</taxon>
        <taxon>Lasiosphaeriaceae</taxon>
        <taxon>Lasiosphaeria</taxon>
    </lineage>
</organism>
<protein>
    <submittedName>
        <fullName evidence="2">Uncharacterized protein</fullName>
    </submittedName>
</protein>
<dbReference type="GeneID" id="85323153"/>
<reference evidence="2" key="1">
    <citation type="submission" date="2023-06" db="EMBL/GenBank/DDBJ databases">
        <title>Genome-scale phylogeny and comparative genomics of the fungal order Sordariales.</title>
        <authorList>
            <consortium name="Lawrence Berkeley National Laboratory"/>
            <person name="Hensen N."/>
            <person name="Bonometti L."/>
            <person name="Westerberg I."/>
            <person name="Brannstrom I.O."/>
            <person name="Guillou S."/>
            <person name="Cros-Aarteil S."/>
            <person name="Calhoun S."/>
            <person name="Haridas S."/>
            <person name="Kuo A."/>
            <person name="Mondo S."/>
            <person name="Pangilinan J."/>
            <person name="Riley R."/>
            <person name="LaButti K."/>
            <person name="Andreopoulos B."/>
            <person name="Lipzen A."/>
            <person name="Chen C."/>
            <person name="Yanf M."/>
            <person name="Daum C."/>
            <person name="Ng V."/>
            <person name="Clum A."/>
            <person name="Steindorff A."/>
            <person name="Ohm R."/>
            <person name="Martin F."/>
            <person name="Silar P."/>
            <person name="Natvig D."/>
            <person name="Lalanne C."/>
            <person name="Gautier V."/>
            <person name="Ament-velasquez S.L."/>
            <person name="Kruys A."/>
            <person name="Hutchinson M.I."/>
            <person name="Powell A.J."/>
            <person name="Barry K."/>
            <person name="Miller A.N."/>
            <person name="Grigoriev I.V."/>
            <person name="Debuchy R."/>
            <person name="Gladieux P."/>
            <person name="Thoren M.H."/>
            <person name="Johannesson H."/>
        </authorList>
    </citation>
    <scope>NUCLEOTIDE SEQUENCE</scope>
    <source>
        <strain evidence="2">SMH2392-1A</strain>
    </source>
</reference>
<feature type="region of interest" description="Disordered" evidence="1">
    <location>
        <begin position="65"/>
        <end position="92"/>
    </location>
</feature>
<dbReference type="Proteomes" id="UP001172101">
    <property type="component" value="Unassembled WGS sequence"/>
</dbReference>